<dbReference type="EMBL" id="BNAU01000001">
    <property type="protein sequence ID" value="GHE76123.1"/>
    <property type="molecule type" value="Genomic_DNA"/>
</dbReference>
<dbReference type="RefSeq" id="WP_229873995.1">
    <property type="nucleotide sequence ID" value="NZ_BNAU01000001.1"/>
</dbReference>
<keyword evidence="6" id="KW-1185">Reference proteome</keyword>
<gene>
    <name evidence="5" type="ORF">GCM10017786_01290</name>
</gene>
<protein>
    <submittedName>
        <fullName evidence="5">Uncharacterized protein</fullName>
    </submittedName>
</protein>
<dbReference type="InterPro" id="IPR057571">
    <property type="entry name" value="SDR_PhqE-like"/>
</dbReference>
<dbReference type="InterPro" id="IPR002347">
    <property type="entry name" value="SDR_fam"/>
</dbReference>
<evidence type="ECO:0000256" key="1">
    <source>
        <dbReference type="ARBA" id="ARBA00006484"/>
    </source>
</evidence>
<feature type="compositionally biased region" description="Low complexity" evidence="4">
    <location>
        <begin position="239"/>
        <end position="254"/>
    </location>
</feature>
<feature type="compositionally biased region" description="Basic residues" evidence="4">
    <location>
        <begin position="229"/>
        <end position="238"/>
    </location>
</feature>
<dbReference type="PANTHER" id="PTHR43477">
    <property type="entry name" value="DIHYDROANTICAPSIN 7-DEHYDROGENASE"/>
    <property type="match status" value="1"/>
</dbReference>
<accession>A0ABQ3IFP2</accession>
<dbReference type="Gene3D" id="3.40.50.720">
    <property type="entry name" value="NAD(P)-binding Rossmann-like Domain"/>
    <property type="match status" value="1"/>
</dbReference>
<dbReference type="PRINTS" id="PR00081">
    <property type="entry name" value="GDHRDH"/>
</dbReference>
<reference evidence="6" key="1">
    <citation type="journal article" date="2019" name="Int. J. Syst. Evol. Microbiol.">
        <title>The Global Catalogue of Microorganisms (GCM) 10K type strain sequencing project: providing services to taxonomists for standard genome sequencing and annotation.</title>
        <authorList>
            <consortium name="The Broad Institute Genomics Platform"/>
            <consortium name="The Broad Institute Genome Sequencing Center for Infectious Disease"/>
            <person name="Wu L."/>
            <person name="Ma J."/>
        </authorList>
    </citation>
    <scope>NUCLEOTIDE SEQUENCE [LARGE SCALE GENOMIC DNA]</scope>
    <source>
        <strain evidence="6">CGMCC 4.7677</strain>
    </source>
</reference>
<keyword evidence="2" id="KW-0521">NADP</keyword>
<evidence type="ECO:0000256" key="2">
    <source>
        <dbReference type="ARBA" id="ARBA00022857"/>
    </source>
</evidence>
<name>A0ABQ3IFP2_9PSEU</name>
<dbReference type="Proteomes" id="UP000605897">
    <property type="component" value="Unassembled WGS sequence"/>
</dbReference>
<dbReference type="PANTHER" id="PTHR43477:SF1">
    <property type="entry name" value="DIHYDROANTICAPSIN 7-DEHYDROGENASE"/>
    <property type="match status" value="1"/>
</dbReference>
<dbReference type="Pfam" id="PF23441">
    <property type="entry name" value="SDR"/>
    <property type="match status" value="1"/>
</dbReference>
<dbReference type="InterPro" id="IPR051122">
    <property type="entry name" value="SDR_DHRS6-like"/>
</dbReference>
<dbReference type="InterPro" id="IPR036291">
    <property type="entry name" value="NAD(P)-bd_dom_sf"/>
</dbReference>
<evidence type="ECO:0000313" key="6">
    <source>
        <dbReference type="Proteomes" id="UP000605897"/>
    </source>
</evidence>
<organism evidence="5 6">
    <name type="scientific">Amycolatopsis deserti</name>
    <dbReference type="NCBI Taxonomy" id="185696"/>
    <lineage>
        <taxon>Bacteria</taxon>
        <taxon>Bacillati</taxon>
        <taxon>Actinomycetota</taxon>
        <taxon>Actinomycetes</taxon>
        <taxon>Pseudonocardiales</taxon>
        <taxon>Pseudonocardiaceae</taxon>
        <taxon>Amycolatopsis</taxon>
    </lineage>
</organism>
<evidence type="ECO:0000313" key="5">
    <source>
        <dbReference type="EMBL" id="GHE76123.1"/>
    </source>
</evidence>
<feature type="compositionally biased region" description="Basic and acidic residues" evidence="4">
    <location>
        <begin position="258"/>
        <end position="274"/>
    </location>
</feature>
<evidence type="ECO:0000256" key="3">
    <source>
        <dbReference type="ARBA" id="ARBA00023002"/>
    </source>
</evidence>
<evidence type="ECO:0000256" key="4">
    <source>
        <dbReference type="SAM" id="MobiDB-lite"/>
    </source>
</evidence>
<keyword evidence="3" id="KW-0560">Oxidoreductase</keyword>
<comment type="similarity">
    <text evidence="1">Belongs to the short-chain dehydrogenases/reductases (SDR) family.</text>
</comment>
<proteinExistence type="inferred from homology"/>
<dbReference type="SUPFAM" id="SSF51735">
    <property type="entry name" value="NAD(P)-binding Rossmann-fold domains"/>
    <property type="match status" value="1"/>
</dbReference>
<comment type="caution">
    <text evidence="5">The sequence shown here is derived from an EMBL/GenBank/DDBJ whole genome shotgun (WGS) entry which is preliminary data.</text>
</comment>
<dbReference type="CDD" id="cd05233">
    <property type="entry name" value="SDR_c"/>
    <property type="match status" value="1"/>
</dbReference>
<feature type="region of interest" description="Disordered" evidence="4">
    <location>
        <begin position="220"/>
        <end position="284"/>
    </location>
</feature>
<sequence>MNAPIPTRTPLPSALAGETVVIVGGTSGIGLAAGSLLRSVGARVVLIGRDPGRLESAVKQLRAEYPGDDEAVQGVAGDGGDESVLNAAFDLGGHVDHLLVTAGTSQGMGLLGDLSLDVLRSTFESRVPAAFVAARVAGARLPAGGSLTLSSGTMSRKPVPGTAVGNAMAGAVEVMTRSIGVELAASRIRVNTVRFGRTVTPLLRGYPGFESDEAIAAAGSTWPLGASAPRRRPPRRRSSSWPTTTSPARSSPSTVAKPWREIRTDTRRTHKADPRSGGLDKNWR</sequence>